<evidence type="ECO:0000313" key="3">
    <source>
        <dbReference type="Proteomes" id="UP001445472"/>
    </source>
</evidence>
<dbReference type="Proteomes" id="UP001445472">
    <property type="component" value="Unassembled WGS sequence"/>
</dbReference>
<dbReference type="PANTHER" id="PTHR33498:SF1">
    <property type="entry name" value="TRANSPOSASE FOR INSERTION SEQUENCE ELEMENT IS1557"/>
    <property type="match status" value="1"/>
</dbReference>
<comment type="caution">
    <text evidence="2">The sequence shown here is derived from an EMBL/GenBank/DDBJ whole genome shotgun (WGS) entry which is preliminary data.</text>
</comment>
<name>A0ABV1V511_9ACTN</name>
<organism evidence="2 3">
    <name type="scientific">Streptomyces xantholiticus</name>
    <dbReference type="NCBI Taxonomy" id="68285"/>
    <lineage>
        <taxon>Bacteria</taxon>
        <taxon>Bacillati</taxon>
        <taxon>Actinomycetota</taxon>
        <taxon>Actinomycetes</taxon>
        <taxon>Kitasatosporales</taxon>
        <taxon>Streptomycetaceae</taxon>
        <taxon>Streptomyces</taxon>
    </lineage>
</organism>
<protein>
    <submittedName>
        <fullName evidence="2">Transposase</fullName>
    </submittedName>
</protein>
<dbReference type="EMBL" id="JBEPBX010000043">
    <property type="protein sequence ID" value="MER6617720.1"/>
    <property type="molecule type" value="Genomic_DNA"/>
</dbReference>
<evidence type="ECO:0000313" key="2">
    <source>
        <dbReference type="EMBL" id="MER6617720.1"/>
    </source>
</evidence>
<dbReference type="InterPro" id="IPR047951">
    <property type="entry name" value="Transpos_ISL3"/>
</dbReference>
<gene>
    <name evidence="2" type="ORF">ABT276_31280</name>
</gene>
<accession>A0ABV1V511</accession>
<dbReference type="RefSeq" id="WP_351978747.1">
    <property type="nucleotide sequence ID" value="NZ_JBEPBX010000043.1"/>
</dbReference>
<sequence length="214" mass="24625">MTRTVKQLADAANPEALFTGQWWNRPSVLDDYKPYLDDRWSESCTNAWKLWEEIVPLGYKGSYQRFRAYLHDKRTSPWPVTARPPSPRAVAGWILRHPETLTESEQIQLKAVRTHCPELNAPTHHVRSFAAMPTERQGERLPEWLDALRQDDLPSLHTRAAGIDRDRDAVIAGLTLPWNSGVVEGHVNRIKMLKRQMFGRAGFQLLRKRILLAG</sequence>
<evidence type="ECO:0000259" key="1">
    <source>
        <dbReference type="Pfam" id="PF01610"/>
    </source>
</evidence>
<feature type="domain" description="Transposase IS204/IS1001/IS1096/IS1165 DDE" evidence="1">
    <location>
        <begin position="94"/>
        <end position="210"/>
    </location>
</feature>
<dbReference type="PANTHER" id="PTHR33498">
    <property type="entry name" value="TRANSPOSASE FOR INSERTION SEQUENCE ELEMENT IS1557"/>
    <property type="match status" value="1"/>
</dbReference>
<dbReference type="InterPro" id="IPR002560">
    <property type="entry name" value="Transposase_DDE"/>
</dbReference>
<proteinExistence type="predicted"/>
<reference evidence="2 3" key="1">
    <citation type="submission" date="2024-06" db="EMBL/GenBank/DDBJ databases">
        <title>The Natural Products Discovery Center: Release of the First 8490 Sequenced Strains for Exploring Actinobacteria Biosynthetic Diversity.</title>
        <authorList>
            <person name="Kalkreuter E."/>
            <person name="Kautsar S.A."/>
            <person name="Yang D."/>
            <person name="Bader C.D."/>
            <person name="Teijaro C.N."/>
            <person name="Fluegel L."/>
            <person name="Davis C.M."/>
            <person name="Simpson J.R."/>
            <person name="Lauterbach L."/>
            <person name="Steele A.D."/>
            <person name="Gui C."/>
            <person name="Meng S."/>
            <person name="Li G."/>
            <person name="Viehrig K."/>
            <person name="Ye F."/>
            <person name="Su P."/>
            <person name="Kiefer A.F."/>
            <person name="Nichols A."/>
            <person name="Cepeda A.J."/>
            <person name="Yan W."/>
            <person name="Fan B."/>
            <person name="Jiang Y."/>
            <person name="Adhikari A."/>
            <person name="Zheng C.-J."/>
            <person name="Schuster L."/>
            <person name="Cowan T.M."/>
            <person name="Smanski M.J."/>
            <person name="Chevrette M.G."/>
            <person name="De Carvalho L.P.S."/>
            <person name="Shen B."/>
        </authorList>
    </citation>
    <scope>NUCLEOTIDE SEQUENCE [LARGE SCALE GENOMIC DNA]</scope>
    <source>
        <strain evidence="2 3">NPDC000837</strain>
    </source>
</reference>
<dbReference type="Pfam" id="PF01610">
    <property type="entry name" value="DDE_Tnp_ISL3"/>
    <property type="match status" value="1"/>
</dbReference>
<keyword evidence="3" id="KW-1185">Reference proteome</keyword>